<evidence type="ECO:0000256" key="3">
    <source>
        <dbReference type="ARBA" id="ARBA00011037"/>
    </source>
</evidence>
<keyword evidence="9" id="KW-0598">Phosphotransferase system</keyword>
<dbReference type="NCBIfam" id="NF003805">
    <property type="entry name" value="PRK05395.1-2"/>
    <property type="match status" value="1"/>
</dbReference>
<name>A0ABT6ZJQ0_9ACTN</name>
<feature type="binding site" evidence="13">
    <location>
        <position position="235"/>
    </location>
    <ligand>
        <name>substrate</name>
    </ligand>
</feature>
<feature type="domain" description="PTS EIIB type-1" evidence="16">
    <location>
        <begin position="4"/>
        <end position="88"/>
    </location>
</feature>
<dbReference type="CDD" id="cd00466">
    <property type="entry name" value="DHQase_II"/>
    <property type="match status" value="1"/>
</dbReference>
<dbReference type="HAMAP" id="MF_00169">
    <property type="entry name" value="AroQ"/>
    <property type="match status" value="1"/>
</dbReference>
<organism evidence="17 18">
    <name type="scientific">Kribbibacterium absianum</name>
    <dbReference type="NCBI Taxonomy" id="3044210"/>
    <lineage>
        <taxon>Bacteria</taxon>
        <taxon>Bacillati</taxon>
        <taxon>Actinomycetota</taxon>
        <taxon>Coriobacteriia</taxon>
        <taxon>Coriobacteriales</taxon>
        <taxon>Kribbibacteriaceae</taxon>
        <taxon>Kribbibacterium</taxon>
    </lineage>
</organism>
<keyword evidence="10" id="KW-0418">Kinase</keyword>
<dbReference type="Gene3D" id="3.40.50.9100">
    <property type="entry name" value="Dehydroquinase, class II"/>
    <property type="match status" value="1"/>
</dbReference>
<feature type="binding site" evidence="13">
    <location>
        <position position="242"/>
    </location>
    <ligand>
        <name>substrate</name>
    </ligand>
</feature>
<comment type="subunit">
    <text evidence="4 13">Homododecamer.</text>
</comment>
<dbReference type="NCBIfam" id="NF003807">
    <property type="entry name" value="PRK05395.1-4"/>
    <property type="match status" value="1"/>
</dbReference>
<comment type="pathway">
    <text evidence="2 13">Metabolic intermediate biosynthesis; chorismate biosynthesis; chorismate from D-erythrose 4-phosphate and phosphoenolpyruvate: step 3/7.</text>
</comment>
<evidence type="ECO:0000256" key="10">
    <source>
        <dbReference type="ARBA" id="ARBA00022777"/>
    </source>
</evidence>
<evidence type="ECO:0000256" key="14">
    <source>
        <dbReference type="PROSITE-ProRule" id="PRU00421"/>
    </source>
</evidence>
<protein>
    <recommendedName>
        <fullName evidence="5 13">3-dehydroquinate dehydratase</fullName>
        <shortName evidence="13">3-dehydroquinase</shortName>
        <ecNumber evidence="5 13">4.2.1.10</ecNumber>
    </recommendedName>
    <alternativeName>
        <fullName evidence="13">Type II DHQase</fullName>
    </alternativeName>
</protein>
<dbReference type="Pfam" id="PF01220">
    <property type="entry name" value="DHquinase_II"/>
    <property type="match status" value="1"/>
</dbReference>
<feature type="region of interest" description="Disordered" evidence="15">
    <location>
        <begin position="111"/>
        <end position="130"/>
    </location>
</feature>
<dbReference type="NCBIfam" id="TIGR01088">
    <property type="entry name" value="aroQ"/>
    <property type="match status" value="1"/>
</dbReference>
<evidence type="ECO:0000313" key="18">
    <source>
        <dbReference type="Proteomes" id="UP001431693"/>
    </source>
</evidence>
<dbReference type="SUPFAM" id="SSF52304">
    <property type="entry name" value="Type II 3-dehydroquinate dehydratase"/>
    <property type="match status" value="1"/>
</dbReference>
<evidence type="ECO:0000256" key="12">
    <source>
        <dbReference type="ARBA" id="ARBA00023239"/>
    </source>
</evidence>
<dbReference type="GO" id="GO:0003855">
    <property type="term" value="F:3-dehydroquinate dehydratase activity"/>
    <property type="evidence" value="ECO:0007669"/>
    <property type="project" value="UniProtKB-EC"/>
</dbReference>
<gene>
    <name evidence="13 17" type="primary">aroQ</name>
    <name evidence="17" type="ORF">QJ043_02110</name>
</gene>
<feature type="active site" description="Proton donor" evidence="13">
    <location>
        <position position="255"/>
    </location>
</feature>
<dbReference type="InterPro" id="IPR001996">
    <property type="entry name" value="PTS_IIB_1"/>
</dbReference>
<dbReference type="InterPro" id="IPR036441">
    <property type="entry name" value="DHquinase_II_sf"/>
</dbReference>
<feature type="active site" description="Phosphocysteine intermediate; for EIIB activity" evidence="14">
    <location>
        <position position="26"/>
    </location>
</feature>
<sequence>MDPAITAADVLEACGGADNVTGNAVCMTRLRLVLKDPSRVDTDRLETLHGVLGVRRRGASGVEVVFGPAIVDAIGREFSSRTDLPLERKTAKAITQMTASGVRNVDHLHSTHRYGGADASSAPQGDDGLDKLRQLLESPGALTNDKGANRTTTTGPTALVLNGPNLNLLGVREPDIYGRETYDDLVHLVERAGRDLGFSKVACFQSNHEGVLVDRIQQALGTYDGIVFNPAAYTHTSIALLDALKAVGVPTVEVHISDVPAREAFRQVSYVRDACIDTVIGEGLEGYAHALAILKQHLDKKKGA</sequence>
<evidence type="ECO:0000256" key="1">
    <source>
        <dbReference type="ARBA" id="ARBA00001864"/>
    </source>
</evidence>
<dbReference type="InterPro" id="IPR018509">
    <property type="entry name" value="DHquinase_II_CS"/>
</dbReference>
<comment type="caution">
    <text evidence="17">The sequence shown here is derived from an EMBL/GenBank/DDBJ whole genome shotgun (WGS) entry which is preliminary data.</text>
</comment>
<dbReference type="RefSeq" id="WP_283712515.1">
    <property type="nucleotide sequence ID" value="NZ_JASJEW010000001.1"/>
</dbReference>
<evidence type="ECO:0000256" key="8">
    <source>
        <dbReference type="ARBA" id="ARBA00022679"/>
    </source>
</evidence>
<dbReference type="Pfam" id="PF00367">
    <property type="entry name" value="PTS_EIIB"/>
    <property type="match status" value="1"/>
</dbReference>
<evidence type="ECO:0000313" key="17">
    <source>
        <dbReference type="EMBL" id="MDJ1128876.1"/>
    </source>
</evidence>
<feature type="site" description="Transition state stabilizer" evidence="13">
    <location>
        <position position="172"/>
    </location>
</feature>
<evidence type="ECO:0000256" key="5">
    <source>
        <dbReference type="ARBA" id="ARBA00012060"/>
    </source>
</evidence>
<dbReference type="PANTHER" id="PTHR21272:SF3">
    <property type="entry name" value="CATABOLIC 3-DEHYDROQUINASE"/>
    <property type="match status" value="1"/>
</dbReference>
<comment type="catalytic activity">
    <reaction evidence="1 13">
        <text>3-dehydroquinate = 3-dehydroshikimate + H2O</text>
        <dbReference type="Rhea" id="RHEA:21096"/>
        <dbReference type="ChEBI" id="CHEBI:15377"/>
        <dbReference type="ChEBI" id="CHEBI:16630"/>
        <dbReference type="ChEBI" id="CHEBI:32364"/>
        <dbReference type="EC" id="4.2.1.10"/>
    </reaction>
</comment>
<reference evidence="17" key="1">
    <citation type="submission" date="2023-05" db="EMBL/GenBank/DDBJ databases">
        <title>[olsenella] sp. nov., isolated from a pig farm feces dump.</title>
        <authorList>
            <person name="Chang Y.-H."/>
        </authorList>
    </citation>
    <scope>NUCLEOTIDE SEQUENCE</scope>
    <source>
        <strain evidence="17">YH-ols2217</strain>
    </source>
</reference>
<dbReference type="EC" id="4.2.1.10" evidence="5 13"/>
<evidence type="ECO:0000256" key="15">
    <source>
        <dbReference type="SAM" id="MobiDB-lite"/>
    </source>
</evidence>
<accession>A0ABT6ZJQ0</accession>
<dbReference type="SUPFAM" id="SSF55604">
    <property type="entry name" value="Glucose permease domain IIB"/>
    <property type="match status" value="1"/>
</dbReference>
<dbReference type="PANTHER" id="PTHR21272">
    <property type="entry name" value="CATABOLIC 3-DEHYDROQUINASE"/>
    <property type="match status" value="1"/>
</dbReference>
<evidence type="ECO:0000256" key="7">
    <source>
        <dbReference type="ARBA" id="ARBA00022597"/>
    </source>
</evidence>
<dbReference type="EMBL" id="JASJEX010000001">
    <property type="protein sequence ID" value="MDJ1128876.1"/>
    <property type="molecule type" value="Genomic_DNA"/>
</dbReference>
<keyword evidence="8" id="KW-0808">Transferase</keyword>
<dbReference type="PROSITE" id="PS01029">
    <property type="entry name" value="DEHYDROQUINASE_II"/>
    <property type="match status" value="1"/>
</dbReference>
<dbReference type="Proteomes" id="UP001431693">
    <property type="component" value="Unassembled WGS sequence"/>
</dbReference>
<comment type="function">
    <text evidence="13">Catalyzes a trans-dehydration via an enolate intermediate.</text>
</comment>
<proteinExistence type="inferred from homology"/>
<feature type="active site" description="Proton acceptor" evidence="13">
    <location>
        <position position="177"/>
    </location>
</feature>
<evidence type="ECO:0000256" key="9">
    <source>
        <dbReference type="ARBA" id="ARBA00022683"/>
    </source>
</evidence>
<dbReference type="InterPro" id="IPR036878">
    <property type="entry name" value="Glu_permease_IIB"/>
</dbReference>
<evidence type="ECO:0000256" key="13">
    <source>
        <dbReference type="HAMAP-Rule" id="MF_00169"/>
    </source>
</evidence>
<dbReference type="PROSITE" id="PS01035">
    <property type="entry name" value="PTS_EIIB_TYPE_1_CYS"/>
    <property type="match status" value="1"/>
</dbReference>
<feature type="binding site" evidence="13">
    <location>
        <position position="266"/>
    </location>
    <ligand>
        <name>substrate</name>
    </ligand>
</feature>
<evidence type="ECO:0000256" key="4">
    <source>
        <dbReference type="ARBA" id="ARBA00011193"/>
    </source>
</evidence>
<keyword evidence="11 13" id="KW-0057">Aromatic amino acid biosynthesis</keyword>
<feature type="binding site" evidence="13">
    <location>
        <position position="229"/>
    </location>
    <ligand>
        <name>substrate</name>
    </ligand>
</feature>
<dbReference type="PROSITE" id="PS51098">
    <property type="entry name" value="PTS_EIIB_TYPE_1"/>
    <property type="match status" value="1"/>
</dbReference>
<keyword evidence="13" id="KW-0028">Amino-acid biosynthesis</keyword>
<keyword evidence="6" id="KW-0813">Transport</keyword>
<evidence type="ECO:0000259" key="16">
    <source>
        <dbReference type="PROSITE" id="PS51098"/>
    </source>
</evidence>
<evidence type="ECO:0000256" key="6">
    <source>
        <dbReference type="ARBA" id="ARBA00022448"/>
    </source>
</evidence>
<dbReference type="Gene3D" id="3.30.1360.60">
    <property type="entry name" value="Glucose permease domain IIB"/>
    <property type="match status" value="1"/>
</dbReference>
<keyword evidence="18" id="KW-1185">Reference proteome</keyword>
<comment type="similarity">
    <text evidence="3 13">Belongs to the type-II 3-dehydroquinase family.</text>
</comment>
<keyword evidence="12 13" id="KW-0456">Lyase</keyword>
<evidence type="ECO:0000256" key="11">
    <source>
        <dbReference type="ARBA" id="ARBA00023141"/>
    </source>
</evidence>
<dbReference type="NCBIfam" id="NF003806">
    <property type="entry name" value="PRK05395.1-3"/>
    <property type="match status" value="1"/>
</dbReference>
<dbReference type="InterPro" id="IPR018113">
    <property type="entry name" value="PTrfase_EIIB_Cys"/>
</dbReference>
<keyword evidence="7" id="KW-0762">Sugar transport</keyword>
<dbReference type="CDD" id="cd00212">
    <property type="entry name" value="PTS_IIB_glc"/>
    <property type="match status" value="1"/>
</dbReference>
<evidence type="ECO:0000256" key="2">
    <source>
        <dbReference type="ARBA" id="ARBA00004902"/>
    </source>
</evidence>
<feature type="binding site" evidence="13">
    <location>
        <begin position="256"/>
        <end position="257"/>
    </location>
    <ligand>
        <name>substrate</name>
    </ligand>
</feature>
<dbReference type="InterPro" id="IPR001874">
    <property type="entry name" value="DHquinase_II"/>
</dbReference>